<sequence length="697" mass="74517">MGKTALVVHWGHRVADRFPGGQLYLNLRGHDLARPVPTADALAMALRTLGVPDAEVPPTLDERVGRYRTLLADRRALIVLDNAADADQVRGLLPGAGPSVVVVTSRDALVGLVARDGARRIELTVLPVHEAVGLLRVLVGARVDEEPEAAGALVQRCARLPLALRIAAELVRARPDRRLADLVAQLSDERRTLDLLDAGGDPRTAVRSVLSWSCRGLPPPVVRLFRLLGLHPGRDFDARSAAALAGVDPDDATDALAVLARAHLVEPLAGKRFRMHDLLRAYAAEMAGDEPVTGLLDFYLATCTTAAALRYPAFPLPTAPPHPAAPALDERSARAWLTTEIDNVVAAVGFAAERGLDDHVTRLATAVARHLYTTGRTGDAETVHTHAVRSARATADRAAEGLALRNLGMAVAALGRREEAIEHFERSLAIRAELGDRLGMAEVWTSIGVAQDILCRFTEAIASQERALALRLSAGDRVGAAIAMLNLGVVLEQRGDLERSKANHERALALFREHGDRVGESHALTNLGNVLRLLGDPESAITHHRRALTAYRDLGSRTGEAFALAGLGSDLDRLGEHTEATDWHQQALDLAREISETSLEAEVLNNLGENLTARHRPGDAHTAHTAALTIATPHGDALEQARALHRLGALALAEGDKATARTCWTRSAHLYAPLGVAESALVHANLTALDDDPAAEA</sequence>
<comment type="caution">
    <text evidence="2">The sequence shown here is derived from an EMBL/GenBank/DDBJ whole genome shotgun (WGS) entry which is preliminary data.</text>
</comment>
<dbReference type="EMBL" id="JBHTEY010000004">
    <property type="protein sequence ID" value="MFC7616826.1"/>
    <property type="molecule type" value="Genomic_DNA"/>
</dbReference>
<dbReference type="Gene3D" id="1.25.40.10">
    <property type="entry name" value="Tetratricopeptide repeat domain"/>
    <property type="match status" value="2"/>
</dbReference>
<keyword evidence="2" id="KW-0547">Nucleotide-binding</keyword>
<dbReference type="InterPro" id="IPR011990">
    <property type="entry name" value="TPR-like_helical_dom_sf"/>
</dbReference>
<dbReference type="SUPFAM" id="SSF48452">
    <property type="entry name" value="TPR-like"/>
    <property type="match status" value="2"/>
</dbReference>
<reference evidence="3" key="1">
    <citation type="journal article" date="2019" name="Int. J. Syst. Evol. Microbiol.">
        <title>The Global Catalogue of Microorganisms (GCM) 10K type strain sequencing project: providing services to taxonomists for standard genome sequencing and annotation.</title>
        <authorList>
            <consortium name="The Broad Institute Genomics Platform"/>
            <consortium name="The Broad Institute Genome Sequencing Center for Infectious Disease"/>
            <person name="Wu L."/>
            <person name="Ma J."/>
        </authorList>
    </citation>
    <scope>NUCLEOTIDE SEQUENCE [LARGE SCALE GENOMIC DNA]</scope>
    <source>
        <strain evidence="3">JCM 17695</strain>
    </source>
</reference>
<evidence type="ECO:0000313" key="3">
    <source>
        <dbReference type="Proteomes" id="UP001596512"/>
    </source>
</evidence>
<keyword evidence="3" id="KW-1185">Reference proteome</keyword>
<proteinExistence type="predicted"/>
<dbReference type="GO" id="GO:0005524">
    <property type="term" value="F:ATP binding"/>
    <property type="evidence" value="ECO:0007669"/>
    <property type="project" value="UniProtKB-KW"/>
</dbReference>
<gene>
    <name evidence="2" type="ORF">ACFQV2_28610</name>
</gene>
<dbReference type="InterPro" id="IPR027417">
    <property type="entry name" value="P-loop_NTPase"/>
</dbReference>
<dbReference type="SMART" id="SM00028">
    <property type="entry name" value="TPR"/>
    <property type="match status" value="7"/>
</dbReference>
<feature type="repeat" description="TPR" evidence="1">
    <location>
        <begin position="401"/>
        <end position="434"/>
    </location>
</feature>
<name>A0ABW2TU23_9PSEU</name>
<dbReference type="PANTHER" id="PTHR10098">
    <property type="entry name" value="RAPSYN-RELATED"/>
    <property type="match status" value="1"/>
</dbReference>
<dbReference type="PROSITE" id="PS50005">
    <property type="entry name" value="TPR"/>
    <property type="match status" value="1"/>
</dbReference>
<evidence type="ECO:0000313" key="2">
    <source>
        <dbReference type="EMBL" id="MFC7616826.1"/>
    </source>
</evidence>
<organism evidence="2 3">
    <name type="scientific">Actinokineospora soli</name>
    <dbReference type="NCBI Taxonomy" id="1048753"/>
    <lineage>
        <taxon>Bacteria</taxon>
        <taxon>Bacillati</taxon>
        <taxon>Actinomycetota</taxon>
        <taxon>Actinomycetes</taxon>
        <taxon>Pseudonocardiales</taxon>
        <taxon>Pseudonocardiaceae</taxon>
        <taxon>Actinokineospora</taxon>
    </lineage>
</organism>
<keyword evidence="2" id="KW-0067">ATP-binding</keyword>
<evidence type="ECO:0000256" key="1">
    <source>
        <dbReference type="PROSITE-ProRule" id="PRU00339"/>
    </source>
</evidence>
<keyword evidence="1" id="KW-0802">TPR repeat</keyword>
<dbReference type="SUPFAM" id="SSF52540">
    <property type="entry name" value="P-loop containing nucleoside triphosphate hydrolases"/>
    <property type="match status" value="1"/>
</dbReference>
<dbReference type="Gene3D" id="3.40.50.300">
    <property type="entry name" value="P-loop containing nucleotide triphosphate hydrolases"/>
    <property type="match status" value="1"/>
</dbReference>
<accession>A0ABW2TU23</accession>
<dbReference type="Proteomes" id="UP001596512">
    <property type="component" value="Unassembled WGS sequence"/>
</dbReference>
<dbReference type="InterPro" id="IPR019734">
    <property type="entry name" value="TPR_rpt"/>
</dbReference>
<dbReference type="Pfam" id="PF13424">
    <property type="entry name" value="TPR_12"/>
    <property type="match status" value="3"/>
</dbReference>
<protein>
    <submittedName>
        <fullName evidence="2">ATP-binding protein</fullName>
    </submittedName>
</protein>
<dbReference type="PANTHER" id="PTHR10098:SF108">
    <property type="entry name" value="TETRATRICOPEPTIDE REPEAT PROTEIN 28"/>
    <property type="match status" value="1"/>
</dbReference>